<name>A0A6J5PFM5_9CAUD</name>
<evidence type="ECO:0000256" key="1">
    <source>
        <dbReference type="SAM" id="Phobius"/>
    </source>
</evidence>
<feature type="transmembrane region" description="Helical" evidence="1">
    <location>
        <begin position="54"/>
        <end position="75"/>
    </location>
</feature>
<gene>
    <name evidence="2" type="ORF">UFOVP907_29</name>
</gene>
<reference evidence="2" key="1">
    <citation type="submission" date="2020-05" db="EMBL/GenBank/DDBJ databases">
        <authorList>
            <person name="Chiriac C."/>
            <person name="Salcher M."/>
            <person name="Ghai R."/>
            <person name="Kavagutti S V."/>
        </authorList>
    </citation>
    <scope>NUCLEOTIDE SEQUENCE</scope>
</reference>
<dbReference type="EMBL" id="LR796857">
    <property type="protein sequence ID" value="CAB4169897.1"/>
    <property type="molecule type" value="Genomic_DNA"/>
</dbReference>
<organism evidence="2">
    <name type="scientific">uncultured Caudovirales phage</name>
    <dbReference type="NCBI Taxonomy" id="2100421"/>
    <lineage>
        <taxon>Viruses</taxon>
        <taxon>Duplodnaviria</taxon>
        <taxon>Heunggongvirae</taxon>
        <taxon>Uroviricota</taxon>
        <taxon>Caudoviricetes</taxon>
        <taxon>Peduoviridae</taxon>
        <taxon>Maltschvirus</taxon>
        <taxon>Maltschvirus maltsch</taxon>
    </lineage>
</organism>
<protein>
    <submittedName>
        <fullName evidence="2">Uncharacterized protein</fullName>
    </submittedName>
</protein>
<accession>A0A6J5PFM5</accession>
<keyword evidence="1" id="KW-1133">Transmembrane helix</keyword>
<keyword evidence="1" id="KW-0472">Membrane</keyword>
<evidence type="ECO:0000313" key="2">
    <source>
        <dbReference type="EMBL" id="CAB4169897.1"/>
    </source>
</evidence>
<keyword evidence="1" id="KW-0812">Transmembrane</keyword>
<proteinExistence type="predicted"/>
<sequence>MANVNRPGGLKPVSYLNGAPYTGQARLYSVPVNSSALYIGDPVTLSGSADTNGLSGIAIGVAGSAVIGVVVGFLVSPPGVSLVATNIDLTIRSIQASATVVQYALVADDPNLIFEIQDGQTVATALVDIGRNTNFLIAAGATTYSDSGTVTAATLTDSTTANLKLMGFTQRVDNTPAAAYAKLLVKINNHAYAAGTGTAGI</sequence>